<sequence>MTQTRESAFNPSSPRSSSGGGADSNNQDSTPDTRVTTFSPGDSAQHNHRHFQAAFGTHSRTTANGTKPANDEFDTNDDNSSRVMYHQRQSNNLTAQDKDPFVTSKAEKQLSPTASSFRPLHVPVVAHGSTQPSVHQHHQQSTQSGQHRLAQGVANTITTAYPKGQFTFERGVSHYVRFIPCNSTSVTLPDIENHLQHLSINRQNQYEAVYAGPHVYVRFVNVHDAIVAHSGSREAVIEWTADFVSAQEFLQAYGAFKALLTKGARDPPVQSEPVPNGLVQIHVRADNDIARDEIKKTVLDLMESQGEILAFREISSSPELSLGALVEFADVNDALKAAQMFNGSAVSNGRIRLTVASLPATGPEVQALQTISPMRSATPAIQDMTNVFSHMGMTSQQVSMQSAHSLAHSPVPMHVLPPPHQAQQSQQISLYPPVFYQGTPNRYVIDQTPTRGQGIGGPQQPLTPMRGWPVPPPFYAQTPPVTPLGQYGGYQGEYASPRNMQMQPYGRQNFHHRHNAMRVARSPQHGGSGSGHNIVDVRRIQEGTDVRTTIMLRNIPNKVDQAMLKRIIDQSSQGKYDFLYLRIDFANNCNVGYAFINFVDPLDIIDFYNARANQKWNCFKSDKTAEISYATIQGKDCLVQKFRNSSVMLEDPRWRPKLFYTIRGPNPDMAGQEEPFPPPDNASKMKRSCENAEHVGLFTPNAGQHFRDEQRRRRSQFDRGTRLAALEEYGHDYENDGYANHHNGSFALPHHVNYASPLAGSYSYAQAAQHHSPYNSQGTHSIHGAYGTYGTPGPQSINGALVAQGHRGAHGTYDSDNNHDSQDPRETRNRSLYLTQDSQDSQSSQDPYYRQ</sequence>
<dbReference type="InterPro" id="IPR007201">
    <property type="entry name" value="Mei2-like_Rrm_C"/>
</dbReference>
<keyword evidence="1 2" id="KW-0694">RNA-binding</keyword>
<evidence type="ECO:0000256" key="1">
    <source>
        <dbReference type="ARBA" id="ARBA00022884"/>
    </source>
</evidence>
<dbReference type="Proteomes" id="UP001301958">
    <property type="component" value="Unassembled WGS sequence"/>
</dbReference>
<feature type="domain" description="RRM" evidence="4">
    <location>
        <begin position="548"/>
        <end position="632"/>
    </location>
</feature>
<dbReference type="PANTHER" id="PTHR23189">
    <property type="entry name" value="RNA RECOGNITION MOTIF-CONTAINING"/>
    <property type="match status" value="1"/>
</dbReference>
<feature type="compositionally biased region" description="Basic and acidic residues" evidence="3">
    <location>
        <begin position="96"/>
        <end position="108"/>
    </location>
</feature>
<evidence type="ECO:0000256" key="2">
    <source>
        <dbReference type="PROSITE-ProRule" id="PRU00176"/>
    </source>
</evidence>
<dbReference type="Gene3D" id="3.30.70.330">
    <property type="match status" value="1"/>
</dbReference>
<feature type="compositionally biased region" description="Polar residues" evidence="3">
    <location>
        <begin position="58"/>
        <end position="67"/>
    </location>
</feature>
<feature type="compositionally biased region" description="Low complexity" evidence="3">
    <location>
        <begin position="836"/>
        <end position="851"/>
    </location>
</feature>
<dbReference type="InterPro" id="IPR012677">
    <property type="entry name" value="Nucleotide-bd_a/b_plait_sf"/>
</dbReference>
<accession>A0AAN7BQY4</accession>
<comment type="caution">
    <text evidence="5">The sequence shown here is derived from an EMBL/GenBank/DDBJ whole genome shotgun (WGS) entry which is preliminary data.</text>
</comment>
<feature type="compositionally biased region" description="Polar residues" evidence="3">
    <location>
        <begin position="1"/>
        <end position="10"/>
    </location>
</feature>
<dbReference type="Pfam" id="PF04059">
    <property type="entry name" value="RRM_2"/>
    <property type="match status" value="1"/>
</dbReference>
<feature type="compositionally biased region" description="Basic and acidic residues" evidence="3">
    <location>
        <begin position="816"/>
        <end position="829"/>
    </location>
</feature>
<keyword evidence="6" id="KW-1185">Reference proteome</keyword>
<evidence type="ECO:0000313" key="6">
    <source>
        <dbReference type="Proteomes" id="UP001301958"/>
    </source>
</evidence>
<dbReference type="SUPFAM" id="SSF54928">
    <property type="entry name" value="RNA-binding domain, RBD"/>
    <property type="match status" value="1"/>
</dbReference>
<reference evidence="5" key="1">
    <citation type="journal article" date="2023" name="Mol. Phylogenet. Evol.">
        <title>Genome-scale phylogeny and comparative genomics of the fungal order Sordariales.</title>
        <authorList>
            <person name="Hensen N."/>
            <person name="Bonometti L."/>
            <person name="Westerberg I."/>
            <person name="Brannstrom I.O."/>
            <person name="Guillou S."/>
            <person name="Cros-Aarteil S."/>
            <person name="Calhoun S."/>
            <person name="Haridas S."/>
            <person name="Kuo A."/>
            <person name="Mondo S."/>
            <person name="Pangilinan J."/>
            <person name="Riley R."/>
            <person name="LaButti K."/>
            <person name="Andreopoulos B."/>
            <person name="Lipzen A."/>
            <person name="Chen C."/>
            <person name="Yan M."/>
            <person name="Daum C."/>
            <person name="Ng V."/>
            <person name="Clum A."/>
            <person name="Steindorff A."/>
            <person name="Ohm R.A."/>
            <person name="Martin F."/>
            <person name="Silar P."/>
            <person name="Natvig D.O."/>
            <person name="Lalanne C."/>
            <person name="Gautier V."/>
            <person name="Ament-Velasquez S.L."/>
            <person name="Kruys A."/>
            <person name="Hutchinson M.I."/>
            <person name="Powell A.J."/>
            <person name="Barry K."/>
            <person name="Miller A.N."/>
            <person name="Grigoriev I.V."/>
            <person name="Debuchy R."/>
            <person name="Gladieux P."/>
            <person name="Hiltunen Thoren M."/>
            <person name="Johannesson H."/>
        </authorList>
    </citation>
    <scope>NUCLEOTIDE SEQUENCE</scope>
    <source>
        <strain evidence="5">CBS 990.96</strain>
    </source>
</reference>
<protein>
    <submittedName>
        <fullName evidence="5">Meiosis protein</fullName>
    </submittedName>
</protein>
<dbReference type="EMBL" id="MU865325">
    <property type="protein sequence ID" value="KAK4227949.1"/>
    <property type="molecule type" value="Genomic_DNA"/>
</dbReference>
<feature type="region of interest" description="Disordered" evidence="3">
    <location>
        <begin position="807"/>
        <end position="851"/>
    </location>
</feature>
<dbReference type="AlphaFoldDB" id="A0AAN7BQY4"/>
<dbReference type="InterPro" id="IPR035979">
    <property type="entry name" value="RBD_domain_sf"/>
</dbReference>
<dbReference type="InterPro" id="IPR034862">
    <property type="entry name" value="Fungal_Mei2-like_RRM3"/>
</dbReference>
<dbReference type="CDD" id="cd00590">
    <property type="entry name" value="RRM_SF"/>
    <property type="match status" value="1"/>
</dbReference>
<organism evidence="5 6">
    <name type="scientific">Podospora fimiseda</name>
    <dbReference type="NCBI Taxonomy" id="252190"/>
    <lineage>
        <taxon>Eukaryota</taxon>
        <taxon>Fungi</taxon>
        <taxon>Dikarya</taxon>
        <taxon>Ascomycota</taxon>
        <taxon>Pezizomycotina</taxon>
        <taxon>Sordariomycetes</taxon>
        <taxon>Sordariomycetidae</taxon>
        <taxon>Sordariales</taxon>
        <taxon>Podosporaceae</taxon>
        <taxon>Podospora</taxon>
    </lineage>
</organism>
<dbReference type="PROSITE" id="PS50102">
    <property type="entry name" value="RRM"/>
    <property type="match status" value="1"/>
</dbReference>
<evidence type="ECO:0000256" key="3">
    <source>
        <dbReference type="SAM" id="MobiDB-lite"/>
    </source>
</evidence>
<evidence type="ECO:0000259" key="4">
    <source>
        <dbReference type="PROSITE" id="PS50102"/>
    </source>
</evidence>
<name>A0AAN7BQY4_9PEZI</name>
<reference evidence="5" key="2">
    <citation type="submission" date="2023-05" db="EMBL/GenBank/DDBJ databases">
        <authorList>
            <consortium name="Lawrence Berkeley National Laboratory"/>
            <person name="Steindorff A."/>
            <person name="Hensen N."/>
            <person name="Bonometti L."/>
            <person name="Westerberg I."/>
            <person name="Brannstrom I.O."/>
            <person name="Guillou S."/>
            <person name="Cros-Aarteil S."/>
            <person name="Calhoun S."/>
            <person name="Haridas S."/>
            <person name="Kuo A."/>
            <person name="Mondo S."/>
            <person name="Pangilinan J."/>
            <person name="Riley R."/>
            <person name="Labutti K."/>
            <person name="Andreopoulos B."/>
            <person name="Lipzen A."/>
            <person name="Chen C."/>
            <person name="Yanf M."/>
            <person name="Daum C."/>
            <person name="Ng V."/>
            <person name="Clum A."/>
            <person name="Ohm R."/>
            <person name="Martin F."/>
            <person name="Silar P."/>
            <person name="Natvig D."/>
            <person name="Lalanne C."/>
            <person name="Gautier V."/>
            <person name="Ament-Velasquez S.L."/>
            <person name="Kruys A."/>
            <person name="Hutchinson M.I."/>
            <person name="Powell A.J."/>
            <person name="Barry K."/>
            <person name="Miller A.N."/>
            <person name="Grigoriev I.V."/>
            <person name="Debuchy R."/>
            <person name="Gladieux P."/>
            <person name="Thoren M.H."/>
            <person name="Johannesson H."/>
        </authorList>
    </citation>
    <scope>NUCLEOTIDE SEQUENCE</scope>
    <source>
        <strain evidence="5">CBS 990.96</strain>
    </source>
</reference>
<dbReference type="CDD" id="cd12532">
    <property type="entry name" value="RRM3_MEI2_fungi"/>
    <property type="match status" value="1"/>
</dbReference>
<dbReference type="InterPro" id="IPR000504">
    <property type="entry name" value="RRM_dom"/>
</dbReference>
<feature type="compositionally biased region" description="Polar residues" evidence="3">
    <location>
        <begin position="23"/>
        <end position="44"/>
    </location>
</feature>
<evidence type="ECO:0000313" key="5">
    <source>
        <dbReference type="EMBL" id="KAK4227949.1"/>
    </source>
</evidence>
<proteinExistence type="predicted"/>
<gene>
    <name evidence="5" type="ORF">QBC38DRAFT_175387</name>
</gene>
<feature type="region of interest" description="Disordered" evidence="3">
    <location>
        <begin position="1"/>
        <end position="118"/>
    </location>
</feature>
<dbReference type="GO" id="GO:0003723">
    <property type="term" value="F:RNA binding"/>
    <property type="evidence" value="ECO:0007669"/>
    <property type="project" value="UniProtKB-UniRule"/>
</dbReference>